<proteinExistence type="predicted"/>
<dbReference type="EMBL" id="PNRF01000028">
    <property type="protein sequence ID" value="PMR74487.1"/>
    <property type="molecule type" value="Genomic_DNA"/>
</dbReference>
<keyword evidence="3" id="KW-1185">Reference proteome</keyword>
<evidence type="ECO:0000313" key="3">
    <source>
        <dbReference type="Proteomes" id="UP000235803"/>
    </source>
</evidence>
<gene>
    <name evidence="2" type="ORF">C1H69_14715</name>
</gene>
<evidence type="ECO:0000259" key="1">
    <source>
        <dbReference type="Pfam" id="PF01909"/>
    </source>
</evidence>
<evidence type="ECO:0000313" key="2">
    <source>
        <dbReference type="EMBL" id="PMR74487.1"/>
    </source>
</evidence>
<dbReference type="InterPro" id="IPR043519">
    <property type="entry name" value="NT_sf"/>
</dbReference>
<dbReference type="Proteomes" id="UP000235803">
    <property type="component" value="Unassembled WGS sequence"/>
</dbReference>
<keyword evidence="2" id="KW-0808">Transferase</keyword>
<dbReference type="OrthoDB" id="8447086at2"/>
<feature type="domain" description="Polymerase nucleotidyl transferase" evidence="1">
    <location>
        <begin position="3"/>
        <end position="61"/>
    </location>
</feature>
<reference evidence="2 3" key="1">
    <citation type="submission" date="2018-01" db="EMBL/GenBank/DDBJ databases">
        <title>Halomonas endophytica sp. nov., isolated from storage liquid in the stems of Populus euphratica.</title>
        <authorList>
            <person name="Chen C."/>
        </authorList>
    </citation>
    <scope>NUCLEOTIDE SEQUENCE [LARGE SCALE GENOMIC DNA]</scope>
    <source>
        <strain evidence="2 3">MC28</strain>
    </source>
</reference>
<comment type="caution">
    <text evidence="2">The sequence shown here is derived from an EMBL/GenBank/DDBJ whole genome shotgun (WGS) entry which is preliminary data.</text>
</comment>
<dbReference type="Pfam" id="PF01909">
    <property type="entry name" value="NTP_transf_2"/>
    <property type="match status" value="1"/>
</dbReference>
<dbReference type="SUPFAM" id="SSF81301">
    <property type="entry name" value="Nucleotidyltransferase"/>
    <property type="match status" value="1"/>
</dbReference>
<dbReference type="InterPro" id="IPR002934">
    <property type="entry name" value="Polymerase_NTP_transf_dom"/>
</dbReference>
<sequence length="209" mass="23464">MHIYAFGSICRGDISVDSDVDLLAVVRGRDSRLNPDKFSIYSYTRIQELWESGNAFAWHLSLESRLIYSADGSDFLKSLGAPARYSGGLDDCARFRDIFKSSFQSIRAGSPSLVFELSTIFLALRNIATCYSLARTSSPTFGRDSARRLGSRSLDIADEVYYLLMQARMLSTRGTGENIDDIDLSVVIPELEQCRSWIDEVCYEVELYG</sequence>
<dbReference type="Gene3D" id="3.30.460.10">
    <property type="entry name" value="Beta Polymerase, domain 2"/>
    <property type="match status" value="1"/>
</dbReference>
<dbReference type="GO" id="GO:0016779">
    <property type="term" value="F:nucleotidyltransferase activity"/>
    <property type="evidence" value="ECO:0007669"/>
    <property type="project" value="InterPro"/>
</dbReference>
<organism evidence="2 3">
    <name type="scientific">Billgrantia endophytica</name>
    <dbReference type="NCBI Taxonomy" id="2033802"/>
    <lineage>
        <taxon>Bacteria</taxon>
        <taxon>Pseudomonadati</taxon>
        <taxon>Pseudomonadota</taxon>
        <taxon>Gammaproteobacteria</taxon>
        <taxon>Oceanospirillales</taxon>
        <taxon>Halomonadaceae</taxon>
        <taxon>Billgrantia</taxon>
    </lineage>
</organism>
<dbReference type="AlphaFoldDB" id="A0A2N7U224"/>
<accession>A0A2N7U224</accession>
<name>A0A2N7U224_9GAMM</name>
<dbReference type="RefSeq" id="WP_102654124.1">
    <property type="nucleotide sequence ID" value="NZ_PNRF01000028.1"/>
</dbReference>
<protein>
    <submittedName>
        <fullName evidence="2">Nucleotidyltransferase</fullName>
    </submittedName>
</protein>